<dbReference type="Gene3D" id="1.10.510.10">
    <property type="entry name" value="Transferase(Phosphotransferase) domain 1"/>
    <property type="match status" value="1"/>
</dbReference>
<dbReference type="SMR" id="A2DW21"/>
<dbReference type="GO" id="GO:0005737">
    <property type="term" value="C:cytoplasm"/>
    <property type="evidence" value="ECO:0000318"/>
    <property type="project" value="GO_Central"/>
</dbReference>
<sequence>MDLGEDPSGKYSLLQGAPRDGYIIIEAIEKATKKRYSGRLLMRKNLFHTYYFDNLQMEFEILGSISHPYIQKLIETTYNSHVLAQIVESEEVSLMDYYKFDFPLPESVACNIFYRLVEAIYYLHSNSIVHLDIRPENVFIVDKQFKLGGFLSSRFESEDEIITGTYGTPNFQAPEIFTNQNFDGRKADVWACGIFLLAITTGKLPYSTNGMKSSESPNEYIRKQVETNESIIPTYLSEDLRDILQMMLNRETSKRATISQVRDHRWLQHMKVSVQNDLMQEIPRNTIGVQITAKNTPSPSFTNLGKVLSTTLPMSPSTIYNFLENFFGQDKITRDENGMLLIEVSGIHKSVFQAEIQENTGNICVLTMSLISGSEYRFNEIFSQIVSDLCN</sequence>
<feature type="domain" description="Protein kinase" evidence="6">
    <location>
        <begin position="1"/>
        <end position="267"/>
    </location>
</feature>
<accession>A2DW21</accession>
<keyword evidence="4 7" id="KW-0418">Kinase</keyword>
<evidence type="ECO:0000313" key="8">
    <source>
        <dbReference type="Proteomes" id="UP000001542"/>
    </source>
</evidence>
<dbReference type="RefSeq" id="XP_001327545.1">
    <property type="nucleotide sequence ID" value="XM_001327510.1"/>
</dbReference>
<reference evidence="7" key="2">
    <citation type="journal article" date="2007" name="Science">
        <title>Draft genome sequence of the sexually transmitted pathogen Trichomonas vaginalis.</title>
        <authorList>
            <person name="Carlton J.M."/>
            <person name="Hirt R.P."/>
            <person name="Silva J.C."/>
            <person name="Delcher A.L."/>
            <person name="Schatz M."/>
            <person name="Zhao Q."/>
            <person name="Wortman J.R."/>
            <person name="Bidwell S.L."/>
            <person name="Alsmark U.C.M."/>
            <person name="Besteiro S."/>
            <person name="Sicheritz-Ponten T."/>
            <person name="Noel C.J."/>
            <person name="Dacks J.B."/>
            <person name="Foster P.G."/>
            <person name="Simillion C."/>
            <person name="Van de Peer Y."/>
            <person name="Miranda-Saavedra D."/>
            <person name="Barton G.J."/>
            <person name="Westrop G.D."/>
            <person name="Mueller S."/>
            <person name="Dessi D."/>
            <person name="Fiori P.L."/>
            <person name="Ren Q."/>
            <person name="Paulsen I."/>
            <person name="Zhang H."/>
            <person name="Bastida-Corcuera F.D."/>
            <person name="Simoes-Barbosa A."/>
            <person name="Brown M.T."/>
            <person name="Hayes R.D."/>
            <person name="Mukherjee M."/>
            <person name="Okumura C.Y."/>
            <person name="Schneider R."/>
            <person name="Smith A.J."/>
            <person name="Vanacova S."/>
            <person name="Villalvazo M."/>
            <person name="Haas B.J."/>
            <person name="Pertea M."/>
            <person name="Feldblyum T.V."/>
            <person name="Utterback T.R."/>
            <person name="Shu C.L."/>
            <person name="Osoegawa K."/>
            <person name="de Jong P.J."/>
            <person name="Hrdy I."/>
            <person name="Horvathova L."/>
            <person name="Zubacova Z."/>
            <person name="Dolezal P."/>
            <person name="Malik S.B."/>
            <person name="Logsdon J.M. Jr."/>
            <person name="Henze K."/>
            <person name="Gupta A."/>
            <person name="Wang C.C."/>
            <person name="Dunne R.L."/>
            <person name="Upcroft J.A."/>
            <person name="Upcroft P."/>
            <person name="White O."/>
            <person name="Salzberg S.L."/>
            <person name="Tang P."/>
            <person name="Chiu C.-H."/>
            <person name="Lee Y.-S."/>
            <person name="Embley T.M."/>
            <person name="Coombs G.H."/>
            <person name="Mottram J.C."/>
            <person name="Tachezy J."/>
            <person name="Fraser-Liggett C.M."/>
            <person name="Johnson P.J."/>
        </authorList>
    </citation>
    <scope>NUCLEOTIDE SEQUENCE [LARGE SCALE GENOMIC DNA]</scope>
    <source>
        <strain evidence="7">G3</strain>
    </source>
</reference>
<proteinExistence type="predicted"/>
<dbReference type="GO" id="GO:0005524">
    <property type="term" value="F:ATP binding"/>
    <property type="evidence" value="ECO:0007669"/>
    <property type="project" value="UniProtKB-KW"/>
</dbReference>
<dbReference type="GO" id="GO:0004674">
    <property type="term" value="F:protein serine/threonine kinase activity"/>
    <property type="evidence" value="ECO:0000318"/>
    <property type="project" value="GO_Central"/>
</dbReference>
<evidence type="ECO:0000259" key="6">
    <source>
        <dbReference type="PROSITE" id="PS50011"/>
    </source>
</evidence>
<dbReference type="SUPFAM" id="SSF56112">
    <property type="entry name" value="Protein kinase-like (PK-like)"/>
    <property type="match status" value="1"/>
</dbReference>
<keyword evidence="2" id="KW-0808">Transferase</keyword>
<dbReference type="GO" id="GO:0035556">
    <property type="term" value="P:intracellular signal transduction"/>
    <property type="evidence" value="ECO:0000318"/>
    <property type="project" value="GO_Central"/>
</dbReference>
<protein>
    <submittedName>
        <fullName evidence="7">CAMK family protein kinase</fullName>
    </submittedName>
</protein>
<reference evidence="7" key="1">
    <citation type="submission" date="2006-10" db="EMBL/GenBank/DDBJ databases">
        <authorList>
            <person name="Amadeo P."/>
            <person name="Zhao Q."/>
            <person name="Wortman J."/>
            <person name="Fraser-Liggett C."/>
            <person name="Carlton J."/>
        </authorList>
    </citation>
    <scope>NUCLEOTIDE SEQUENCE</scope>
    <source>
        <strain evidence="7">G3</strain>
    </source>
</reference>
<dbReference type="VEuPathDB" id="TrichDB:TVAGG3_0805260"/>
<evidence type="ECO:0000256" key="1">
    <source>
        <dbReference type="ARBA" id="ARBA00022527"/>
    </source>
</evidence>
<dbReference type="InterPro" id="IPR000719">
    <property type="entry name" value="Prot_kinase_dom"/>
</dbReference>
<keyword evidence="3" id="KW-0547">Nucleotide-binding</keyword>
<dbReference type="AlphaFoldDB" id="A2DW21"/>
<evidence type="ECO:0000256" key="2">
    <source>
        <dbReference type="ARBA" id="ARBA00022679"/>
    </source>
</evidence>
<dbReference type="eggNOG" id="KOG0583">
    <property type="taxonomic scope" value="Eukaryota"/>
</dbReference>
<organism evidence="7 8">
    <name type="scientific">Trichomonas vaginalis (strain ATCC PRA-98 / G3)</name>
    <dbReference type="NCBI Taxonomy" id="412133"/>
    <lineage>
        <taxon>Eukaryota</taxon>
        <taxon>Metamonada</taxon>
        <taxon>Parabasalia</taxon>
        <taxon>Trichomonadida</taxon>
        <taxon>Trichomonadidae</taxon>
        <taxon>Trichomonas</taxon>
    </lineage>
</organism>
<evidence type="ECO:0000256" key="5">
    <source>
        <dbReference type="ARBA" id="ARBA00022840"/>
    </source>
</evidence>
<keyword evidence="1" id="KW-0723">Serine/threonine-protein kinase</keyword>
<dbReference type="STRING" id="5722.A2DW21"/>
<evidence type="ECO:0000256" key="4">
    <source>
        <dbReference type="ARBA" id="ARBA00022777"/>
    </source>
</evidence>
<dbReference type="PROSITE" id="PS50011">
    <property type="entry name" value="PROTEIN_KINASE_DOM"/>
    <property type="match status" value="1"/>
</dbReference>
<dbReference type="Proteomes" id="UP000001542">
    <property type="component" value="Unassembled WGS sequence"/>
</dbReference>
<keyword evidence="8" id="KW-1185">Reference proteome</keyword>
<evidence type="ECO:0000256" key="3">
    <source>
        <dbReference type="ARBA" id="ARBA00022741"/>
    </source>
</evidence>
<dbReference type="FunFam" id="1.10.510.10:FF:002478">
    <property type="entry name" value="CAMK family protein kinase"/>
    <property type="match status" value="1"/>
</dbReference>
<dbReference type="KEGG" id="tva:4773333"/>
<dbReference type="EMBL" id="DS113257">
    <property type="protein sequence ID" value="EAY15322.1"/>
    <property type="molecule type" value="Genomic_DNA"/>
</dbReference>
<name>A2DW21_TRIV3</name>
<dbReference type="PANTHER" id="PTHR24346">
    <property type="entry name" value="MAP/MICROTUBULE AFFINITY-REGULATING KINASE"/>
    <property type="match status" value="1"/>
</dbReference>
<evidence type="ECO:0000313" key="7">
    <source>
        <dbReference type="EMBL" id="EAY15322.1"/>
    </source>
</evidence>
<dbReference type="PROSITE" id="PS00109">
    <property type="entry name" value="PROTEIN_KINASE_TYR"/>
    <property type="match status" value="1"/>
</dbReference>
<dbReference type="InterPro" id="IPR008266">
    <property type="entry name" value="Tyr_kinase_AS"/>
</dbReference>
<dbReference type="OrthoDB" id="310217at2759"/>
<dbReference type="InParanoid" id="A2DW21"/>
<dbReference type="Pfam" id="PF00069">
    <property type="entry name" value="Pkinase"/>
    <property type="match status" value="1"/>
</dbReference>
<dbReference type="VEuPathDB" id="TrichDB:TVAG_223980"/>
<keyword evidence="5" id="KW-0067">ATP-binding</keyword>
<dbReference type="PANTHER" id="PTHR24346:SF82">
    <property type="entry name" value="KP78A-RELATED"/>
    <property type="match status" value="1"/>
</dbReference>
<dbReference type="InterPro" id="IPR011009">
    <property type="entry name" value="Kinase-like_dom_sf"/>
</dbReference>
<gene>
    <name evidence="7" type="ORF">TVAG_223980</name>
</gene>